<feature type="transmembrane region" description="Helical" evidence="2">
    <location>
        <begin position="210"/>
        <end position="233"/>
    </location>
</feature>
<protein>
    <submittedName>
        <fullName evidence="3">Metal transporter, ZIP family</fullName>
    </submittedName>
</protein>
<feature type="transmembrane region" description="Helical" evidence="2">
    <location>
        <begin position="151"/>
        <end position="169"/>
    </location>
</feature>
<feature type="transmembrane region" description="Helical" evidence="2">
    <location>
        <begin position="254"/>
        <end position="275"/>
    </location>
</feature>
<reference evidence="3" key="1">
    <citation type="submission" date="2020-02" db="EMBL/GenBank/DDBJ databases">
        <authorList>
            <person name="Meier V. D."/>
        </authorList>
    </citation>
    <scope>NUCLEOTIDE SEQUENCE</scope>
    <source>
        <strain evidence="3">AVDCRST_MAG66</strain>
    </source>
</reference>
<evidence type="ECO:0000313" key="3">
    <source>
        <dbReference type="EMBL" id="CAA9379029.1"/>
    </source>
</evidence>
<feature type="transmembrane region" description="Helical" evidence="2">
    <location>
        <begin position="311"/>
        <end position="329"/>
    </location>
</feature>
<evidence type="ECO:0000256" key="1">
    <source>
        <dbReference type="SAM" id="MobiDB-lite"/>
    </source>
</evidence>
<feature type="transmembrane region" description="Helical" evidence="2">
    <location>
        <begin position="281"/>
        <end position="299"/>
    </location>
</feature>
<name>A0A6J4N6J5_9PSEU</name>
<proteinExistence type="predicted"/>
<accession>A0A6J4N6J5</accession>
<gene>
    <name evidence="3" type="ORF">AVDCRST_MAG66-297</name>
</gene>
<keyword evidence="2" id="KW-0472">Membrane</keyword>
<keyword evidence="2" id="KW-1133">Transmembrane helix</keyword>
<feature type="transmembrane region" description="Helical" evidence="2">
    <location>
        <begin position="89"/>
        <end position="112"/>
    </location>
</feature>
<evidence type="ECO:0000256" key="2">
    <source>
        <dbReference type="SAM" id="Phobius"/>
    </source>
</evidence>
<organism evidence="3">
    <name type="scientific">uncultured Pseudonocardia sp</name>
    <dbReference type="NCBI Taxonomy" id="211455"/>
    <lineage>
        <taxon>Bacteria</taxon>
        <taxon>Bacillati</taxon>
        <taxon>Actinomycetota</taxon>
        <taxon>Actinomycetes</taxon>
        <taxon>Pseudonocardiales</taxon>
        <taxon>Pseudonocardiaceae</taxon>
        <taxon>Pseudonocardia</taxon>
        <taxon>environmental samples</taxon>
    </lineage>
</organism>
<feature type="region of interest" description="Disordered" evidence="1">
    <location>
        <begin position="25"/>
        <end position="54"/>
    </location>
</feature>
<dbReference type="EMBL" id="CADCUS010000021">
    <property type="protein sequence ID" value="CAA9379029.1"/>
    <property type="molecule type" value="Genomic_DNA"/>
</dbReference>
<keyword evidence="2" id="KW-0812">Transmembrane</keyword>
<sequence length="330" mass="33405">MVHRGGAGRFRGDAVLLQVARCCRTPPATPTPAPDSSRETTRPSGNGLDIDGAGTLVRRFPPEGRGSAGRVQRVSGLPRRPAARRPGMLIAVLFGLAASSALVIGAAVGVRWSPPKQVTGVLLAFASGALISALAFELFEEAFHLGGAARAGLGLLAGAATFVAVDTALDRYITGKAGPEEREVTAAGARRGVGLALLAAVTLDGVPENLALGTSLVTGASLSLLVAIFFSNLPESLVGAVSMREAGMTGRTVMLTWIACAIVLAAAVVLGRGVAGVLSDQVLAIALAYAGGAVLASLADTLMPEAFEHGRPLNSFATAAGFFLSFVLAA</sequence>
<feature type="transmembrane region" description="Helical" evidence="2">
    <location>
        <begin position="118"/>
        <end position="139"/>
    </location>
</feature>
<dbReference type="AlphaFoldDB" id="A0A6J4N6J5"/>